<comment type="caution">
    <text evidence="1">The sequence shown here is derived from an EMBL/GenBank/DDBJ whole genome shotgun (WGS) entry which is preliminary data.</text>
</comment>
<evidence type="ECO:0000313" key="1">
    <source>
        <dbReference type="EMBL" id="PLW28888.1"/>
    </source>
</evidence>
<dbReference type="AlphaFoldDB" id="A0A2N5TTY5"/>
<name>A0A2N5TTY5_9BASI</name>
<dbReference type="EMBL" id="PGCI01000349">
    <property type="protein sequence ID" value="PLW28888.1"/>
    <property type="molecule type" value="Genomic_DNA"/>
</dbReference>
<organism evidence="1 2">
    <name type="scientific">Puccinia coronata f. sp. avenae</name>
    <dbReference type="NCBI Taxonomy" id="200324"/>
    <lineage>
        <taxon>Eukaryota</taxon>
        <taxon>Fungi</taxon>
        <taxon>Dikarya</taxon>
        <taxon>Basidiomycota</taxon>
        <taxon>Pucciniomycotina</taxon>
        <taxon>Pucciniomycetes</taxon>
        <taxon>Pucciniales</taxon>
        <taxon>Pucciniaceae</taxon>
        <taxon>Puccinia</taxon>
    </lineage>
</organism>
<evidence type="ECO:0000313" key="2">
    <source>
        <dbReference type="Proteomes" id="UP000235392"/>
    </source>
</evidence>
<protein>
    <recommendedName>
        <fullName evidence="3">PWWP domain-containing protein</fullName>
    </recommendedName>
</protein>
<evidence type="ECO:0008006" key="3">
    <source>
        <dbReference type="Google" id="ProtNLM"/>
    </source>
</evidence>
<gene>
    <name evidence="1" type="ORF">PCASD_15807</name>
</gene>
<proteinExistence type="predicted"/>
<accession>A0A2N5TTY5</accession>
<sequence>MDLSHDPWTNEQIRFQSSAATLDTFSEISIPNQISIRTPGESLVVPGEPVLCKTRAWETNYWPARLVKYEGSSRRQARTQTEELFCVKFCDDVRMVVPRSFFLTAFQKEFKTAKLGELETTEVTWEQILPKLKKETQKLDSIISGSYMEQSVVDRTKTTSPAHLKDTDNWLKAYPTVSIQKPLLQVLRNIFKIDIYFT</sequence>
<dbReference type="Proteomes" id="UP000235392">
    <property type="component" value="Unassembled WGS sequence"/>
</dbReference>
<reference evidence="1 2" key="1">
    <citation type="submission" date="2017-11" db="EMBL/GenBank/DDBJ databases">
        <title>De novo assembly and phasing of dikaryotic genomes from two isolates of Puccinia coronata f. sp. avenae, the causal agent of oat crown rust.</title>
        <authorList>
            <person name="Miller M.E."/>
            <person name="Zhang Y."/>
            <person name="Omidvar V."/>
            <person name="Sperschneider J."/>
            <person name="Schwessinger B."/>
            <person name="Raley C."/>
            <person name="Palmer J.M."/>
            <person name="Garnica D."/>
            <person name="Upadhyaya N."/>
            <person name="Rathjen J."/>
            <person name="Taylor J.M."/>
            <person name="Park R.F."/>
            <person name="Dodds P.N."/>
            <person name="Hirsch C.D."/>
            <person name="Kianian S.F."/>
            <person name="Figueroa M."/>
        </authorList>
    </citation>
    <scope>NUCLEOTIDE SEQUENCE [LARGE SCALE GENOMIC DNA]</scope>
    <source>
        <strain evidence="1">12SD80</strain>
    </source>
</reference>